<gene>
    <name evidence="1" type="ORF">MRATA1EN22A_LOCUS19719</name>
</gene>
<dbReference type="EMBL" id="OX596087">
    <property type="protein sequence ID" value="CAN0452453.1"/>
    <property type="molecule type" value="Genomic_DNA"/>
</dbReference>
<sequence length="107" mass="12429">MLQLSSGYIVIISIGLSPDSEIIKGKSLHVNIFICPGSSTEGLFYQSNTLMWLKCQTTLKYYSTPPKPQSCIHIFHFHRYLSYLRNIIKCIRYIRIYTMHVCARSHI</sequence>
<reference evidence="1" key="2">
    <citation type="submission" date="2025-03" db="EMBL/GenBank/DDBJ databases">
        <authorList>
            <consortium name="ELIXIR-Norway"/>
            <consortium name="Elixir Norway"/>
        </authorList>
    </citation>
    <scope>NUCLEOTIDE SEQUENCE</scope>
</reference>
<evidence type="ECO:0000313" key="1">
    <source>
        <dbReference type="EMBL" id="CAN0452453.1"/>
    </source>
</evidence>
<name>A0AC59ZKY9_RANTA</name>
<accession>A0AC59ZKY9</accession>
<evidence type="ECO:0000313" key="2">
    <source>
        <dbReference type="Proteomes" id="UP001162501"/>
    </source>
</evidence>
<protein>
    <submittedName>
        <fullName evidence="1">Uncharacterized protein</fullName>
    </submittedName>
</protein>
<organism evidence="1 2">
    <name type="scientific">Rangifer tarandus platyrhynchus</name>
    <name type="common">Svalbard reindeer</name>
    <dbReference type="NCBI Taxonomy" id="3082113"/>
    <lineage>
        <taxon>Eukaryota</taxon>
        <taxon>Metazoa</taxon>
        <taxon>Chordata</taxon>
        <taxon>Craniata</taxon>
        <taxon>Vertebrata</taxon>
        <taxon>Euteleostomi</taxon>
        <taxon>Mammalia</taxon>
        <taxon>Eutheria</taxon>
        <taxon>Laurasiatheria</taxon>
        <taxon>Artiodactyla</taxon>
        <taxon>Ruminantia</taxon>
        <taxon>Pecora</taxon>
        <taxon>Cervidae</taxon>
        <taxon>Odocoileinae</taxon>
        <taxon>Rangifer</taxon>
    </lineage>
</organism>
<proteinExistence type="predicted"/>
<dbReference type="Proteomes" id="UP001162501">
    <property type="component" value="Chromosome 3"/>
</dbReference>
<reference evidence="1" key="1">
    <citation type="submission" date="2023-05" db="EMBL/GenBank/DDBJ databases">
        <authorList>
            <consortium name="ELIXIR-Norway"/>
        </authorList>
    </citation>
    <scope>NUCLEOTIDE SEQUENCE</scope>
</reference>